<reference evidence="1" key="1">
    <citation type="submission" date="2021-11" db="EMBL/GenBank/DDBJ databases">
        <title>Fusarium solani-melongenae Genome sequencing and assembly.</title>
        <authorList>
            <person name="Xie S."/>
            <person name="Huang L."/>
            <person name="Zhang X."/>
        </authorList>
    </citation>
    <scope>NUCLEOTIDE SEQUENCE</scope>
    <source>
        <strain evidence="1">CRI 24-3</strain>
    </source>
</reference>
<sequence length="181" mass="19543">MDANSSEPNVEVDASDDALMAQMGFSSFGGASPPSKRRRYNPRADASLPPKPPKPSATGANSTALGTGSNTDEIPLDDDEPVQPPAQVRPASLPQRPAPAADSRPGHHQSQPHGTRDTWYVGYYDPMSNENTWERLEKARGLEPQGTWLPRGAPSTATTGFNMSQHHRAVSHVQSRDHKQG</sequence>
<accession>A0ACD3ZIT1</accession>
<gene>
    <name evidence="1" type="ORF">LCI18_011961</name>
</gene>
<dbReference type="EMBL" id="CP090038">
    <property type="protein sequence ID" value="UPL01027.1"/>
    <property type="molecule type" value="Genomic_DNA"/>
</dbReference>
<name>A0ACD3ZIT1_FUSSC</name>
<dbReference type="Proteomes" id="UP000830768">
    <property type="component" value="Chromosome 10"/>
</dbReference>
<organism evidence="1 2">
    <name type="scientific">Fusarium solani subsp. cucurbitae</name>
    <name type="common">Neocosmosporum cucurbitae</name>
    <dbReference type="NCBI Taxonomy" id="2747967"/>
    <lineage>
        <taxon>Eukaryota</taxon>
        <taxon>Fungi</taxon>
        <taxon>Dikarya</taxon>
        <taxon>Ascomycota</taxon>
        <taxon>Pezizomycotina</taxon>
        <taxon>Sordariomycetes</taxon>
        <taxon>Hypocreomycetidae</taxon>
        <taxon>Hypocreales</taxon>
        <taxon>Nectriaceae</taxon>
        <taxon>Fusarium</taxon>
        <taxon>Fusarium solani species complex</taxon>
    </lineage>
</organism>
<keyword evidence="2" id="KW-1185">Reference proteome</keyword>
<evidence type="ECO:0000313" key="1">
    <source>
        <dbReference type="EMBL" id="UPL01027.1"/>
    </source>
</evidence>
<protein>
    <submittedName>
        <fullName evidence="1">Uncharacterized protein</fullName>
    </submittedName>
</protein>
<evidence type="ECO:0000313" key="2">
    <source>
        <dbReference type="Proteomes" id="UP000830768"/>
    </source>
</evidence>
<proteinExistence type="predicted"/>